<evidence type="ECO:0000259" key="1">
    <source>
        <dbReference type="Pfam" id="PF19780"/>
    </source>
</evidence>
<name>A0A1N7HV89_9FLAO</name>
<reference evidence="3" key="1">
    <citation type="submission" date="2017-01" db="EMBL/GenBank/DDBJ databases">
        <authorList>
            <person name="Varghese N."/>
            <person name="Submissions S."/>
        </authorList>
    </citation>
    <scope>NUCLEOTIDE SEQUENCE [LARGE SCALE GENOMIC DNA]</scope>
    <source>
        <strain evidence="3">DSM 17126</strain>
    </source>
</reference>
<protein>
    <recommendedName>
        <fullName evidence="1">DUF6265 domain-containing protein</fullName>
    </recommendedName>
</protein>
<keyword evidence="3" id="KW-1185">Reference proteome</keyword>
<proteinExistence type="predicted"/>
<dbReference type="OrthoDB" id="5382295at2"/>
<dbReference type="InterPro" id="IPR046232">
    <property type="entry name" value="DUF6265"/>
</dbReference>
<dbReference type="Proteomes" id="UP000186373">
    <property type="component" value="Unassembled WGS sequence"/>
</dbReference>
<dbReference type="RefSeq" id="WP_076504056.1">
    <property type="nucleotide sequence ID" value="NZ_FTNY01000001.1"/>
</dbReference>
<organism evidence="2 3">
    <name type="scientific">Chryseobacterium shigense</name>
    <dbReference type="NCBI Taxonomy" id="297244"/>
    <lineage>
        <taxon>Bacteria</taxon>
        <taxon>Pseudomonadati</taxon>
        <taxon>Bacteroidota</taxon>
        <taxon>Flavobacteriia</taxon>
        <taxon>Flavobacteriales</taxon>
        <taxon>Weeksellaceae</taxon>
        <taxon>Chryseobacterium group</taxon>
        <taxon>Chryseobacterium</taxon>
    </lineage>
</organism>
<feature type="domain" description="DUF6265" evidence="1">
    <location>
        <begin position="29"/>
        <end position="139"/>
    </location>
</feature>
<evidence type="ECO:0000313" key="2">
    <source>
        <dbReference type="EMBL" id="SIS28681.1"/>
    </source>
</evidence>
<gene>
    <name evidence="2" type="ORF">SAMN05421639_101241</name>
</gene>
<dbReference type="AlphaFoldDB" id="A0A1N7HV89"/>
<dbReference type="Pfam" id="PF19780">
    <property type="entry name" value="DUF6265"/>
    <property type="match status" value="1"/>
</dbReference>
<dbReference type="EMBL" id="FTNY01000001">
    <property type="protein sequence ID" value="SIS28681.1"/>
    <property type="molecule type" value="Genomic_DNA"/>
</dbReference>
<sequence>MKTKLILSAIVLAILCAWTIQQNEIKKLEWLLGTWETKTPKGSLYETWTRKNHTEFQAKSYYLNKKDTVMFEFVRLVEKDRTLHYMVTVKGEHHEVPVDFVSTPASNPTSLVFENQENDFPQTITYKQIRKDSLFAEISGMMNGKLVKQAFPMKKIK</sequence>
<accession>A0A1N7HV89</accession>
<evidence type="ECO:0000313" key="3">
    <source>
        <dbReference type="Proteomes" id="UP000186373"/>
    </source>
</evidence>